<keyword evidence="2" id="KW-1185">Reference proteome</keyword>
<gene>
    <name evidence="1" type="ORF">Tpal_1951</name>
</gene>
<proteinExistence type="predicted"/>
<organism evidence="1 2">
    <name type="scientific">Trichococcus palustris</name>
    <dbReference type="NCBI Taxonomy" id="140314"/>
    <lineage>
        <taxon>Bacteria</taxon>
        <taxon>Bacillati</taxon>
        <taxon>Bacillota</taxon>
        <taxon>Bacilli</taxon>
        <taxon>Lactobacillales</taxon>
        <taxon>Carnobacteriaceae</taxon>
        <taxon>Trichococcus</taxon>
    </lineage>
</organism>
<name>A0A143YSD7_9LACT</name>
<protein>
    <submittedName>
        <fullName evidence="1">Uncharacterized protein</fullName>
    </submittedName>
</protein>
<reference evidence="1 2" key="1">
    <citation type="submission" date="2016-02" db="EMBL/GenBank/DDBJ databases">
        <authorList>
            <person name="Wen L."/>
            <person name="He K."/>
            <person name="Yang H."/>
        </authorList>
    </citation>
    <scope>NUCLEOTIDE SEQUENCE [LARGE SCALE GENOMIC DNA]</scope>
    <source>
        <strain evidence="1">Trichococcus palustris</strain>
    </source>
</reference>
<evidence type="ECO:0000313" key="2">
    <source>
        <dbReference type="Proteomes" id="UP000242754"/>
    </source>
</evidence>
<accession>A0A143YSD7</accession>
<dbReference type="Proteomes" id="UP000242754">
    <property type="component" value="Unassembled WGS sequence"/>
</dbReference>
<dbReference type="EMBL" id="FJNE01000005">
    <property type="protein sequence ID" value="CZQ95853.1"/>
    <property type="molecule type" value="Genomic_DNA"/>
</dbReference>
<dbReference type="AlphaFoldDB" id="A0A143YSD7"/>
<sequence length="41" mass="4349">MTEVTGLPPVVTRRVRLLHKRLLGLFLSGSADASGDAPAFV</sequence>
<evidence type="ECO:0000313" key="1">
    <source>
        <dbReference type="EMBL" id="CZQ95853.1"/>
    </source>
</evidence>